<keyword evidence="2" id="KW-0560">Oxidoreductase</keyword>
<comment type="similarity">
    <text evidence="1 3">Belongs to the short-chain dehydrogenases/reductases (SDR) family.</text>
</comment>
<dbReference type="AlphaFoldDB" id="A0AAV8WIF4"/>
<dbReference type="SUPFAM" id="SSF51735">
    <property type="entry name" value="NAD(P)-binding Rossmann-fold domains"/>
    <property type="match status" value="1"/>
</dbReference>
<dbReference type="Pfam" id="PF00106">
    <property type="entry name" value="adh_short"/>
    <property type="match status" value="1"/>
</dbReference>
<dbReference type="InterPro" id="IPR036291">
    <property type="entry name" value="NAD(P)-bd_dom_sf"/>
</dbReference>
<accession>A0AAV8WIF4</accession>
<dbReference type="GO" id="GO:0016616">
    <property type="term" value="F:oxidoreductase activity, acting on the CH-OH group of donors, NAD or NADP as acceptor"/>
    <property type="evidence" value="ECO:0007669"/>
    <property type="project" value="UniProtKB-ARBA"/>
</dbReference>
<evidence type="ECO:0008006" key="6">
    <source>
        <dbReference type="Google" id="ProtNLM"/>
    </source>
</evidence>
<organism evidence="4 5">
    <name type="scientific">Rhamnusium bicolor</name>
    <dbReference type="NCBI Taxonomy" id="1586634"/>
    <lineage>
        <taxon>Eukaryota</taxon>
        <taxon>Metazoa</taxon>
        <taxon>Ecdysozoa</taxon>
        <taxon>Arthropoda</taxon>
        <taxon>Hexapoda</taxon>
        <taxon>Insecta</taxon>
        <taxon>Pterygota</taxon>
        <taxon>Neoptera</taxon>
        <taxon>Endopterygota</taxon>
        <taxon>Coleoptera</taxon>
        <taxon>Polyphaga</taxon>
        <taxon>Cucujiformia</taxon>
        <taxon>Chrysomeloidea</taxon>
        <taxon>Cerambycidae</taxon>
        <taxon>Lepturinae</taxon>
        <taxon>Rhagiini</taxon>
        <taxon>Rhamnusium</taxon>
    </lineage>
</organism>
<keyword evidence="5" id="KW-1185">Reference proteome</keyword>
<dbReference type="PRINTS" id="PR00081">
    <property type="entry name" value="GDHRDH"/>
</dbReference>
<name>A0AAV8WIF4_9CUCU</name>
<dbReference type="PANTHER" id="PTHR43115">
    <property type="entry name" value="DEHYDROGENASE/REDUCTASE SDR FAMILY MEMBER 11"/>
    <property type="match status" value="1"/>
</dbReference>
<dbReference type="EMBL" id="JANEYF010005938">
    <property type="protein sequence ID" value="KAJ8926284.1"/>
    <property type="molecule type" value="Genomic_DNA"/>
</dbReference>
<reference evidence="4" key="1">
    <citation type="journal article" date="2023" name="Insect Mol. Biol.">
        <title>Genome sequencing provides insights into the evolution of gene families encoding plant cell wall-degrading enzymes in longhorned beetles.</title>
        <authorList>
            <person name="Shin N.R."/>
            <person name="Okamura Y."/>
            <person name="Kirsch R."/>
            <person name="Pauchet Y."/>
        </authorList>
    </citation>
    <scope>NUCLEOTIDE SEQUENCE</scope>
    <source>
        <strain evidence="4">RBIC_L_NR</strain>
    </source>
</reference>
<evidence type="ECO:0000256" key="2">
    <source>
        <dbReference type="ARBA" id="ARBA00023002"/>
    </source>
</evidence>
<dbReference type="PANTHER" id="PTHR43115:SF4">
    <property type="entry name" value="DEHYDROGENASE_REDUCTASE SDR FAMILY MEMBER 11"/>
    <property type="match status" value="1"/>
</dbReference>
<dbReference type="FunFam" id="3.40.50.720:FF:000047">
    <property type="entry name" value="NADP-dependent L-serine/L-allo-threonine dehydrogenase"/>
    <property type="match status" value="1"/>
</dbReference>
<evidence type="ECO:0000256" key="3">
    <source>
        <dbReference type="RuleBase" id="RU000363"/>
    </source>
</evidence>
<proteinExistence type="inferred from homology"/>
<comment type="caution">
    <text evidence="4">The sequence shown here is derived from an EMBL/GenBank/DDBJ whole genome shotgun (WGS) entry which is preliminary data.</text>
</comment>
<gene>
    <name evidence="4" type="ORF">NQ314_021361</name>
</gene>
<dbReference type="Proteomes" id="UP001162156">
    <property type="component" value="Unassembled WGS sequence"/>
</dbReference>
<feature type="non-terminal residue" evidence="4">
    <location>
        <position position="191"/>
    </location>
</feature>
<dbReference type="PRINTS" id="PR00080">
    <property type="entry name" value="SDRFAMILY"/>
</dbReference>
<sequence length="191" mass="21300">MARRIDKIEELSKSLCDEPGKLYALRCDVTREEEILKAFKWITGHVGPVHILVNNAGLTRPTNLTDGATDEWRRVLEVNVMALCICTREAVKIMKENDISGHIIHMNSVVGHYVPNMPKPSFNVYPASKYAVTALTESLRQELRYIESDIKVTSISPGVVKTEFQDGFPDDGTKEALDTMPGLKAEDIAEA</sequence>
<evidence type="ECO:0000313" key="4">
    <source>
        <dbReference type="EMBL" id="KAJ8926284.1"/>
    </source>
</evidence>
<dbReference type="Gene3D" id="3.40.50.720">
    <property type="entry name" value="NAD(P)-binding Rossmann-like Domain"/>
    <property type="match status" value="1"/>
</dbReference>
<dbReference type="InterPro" id="IPR002347">
    <property type="entry name" value="SDR_fam"/>
</dbReference>
<protein>
    <recommendedName>
        <fullName evidence="6">Dehydrogenase/reductase SDR family member 11</fullName>
    </recommendedName>
</protein>
<evidence type="ECO:0000256" key="1">
    <source>
        <dbReference type="ARBA" id="ARBA00006484"/>
    </source>
</evidence>
<evidence type="ECO:0000313" key="5">
    <source>
        <dbReference type="Proteomes" id="UP001162156"/>
    </source>
</evidence>